<evidence type="ECO:0000313" key="1">
    <source>
        <dbReference type="EMBL" id="OQE25274.1"/>
    </source>
</evidence>
<gene>
    <name evidence="1" type="ORF">PENSTE_c006G02690</name>
</gene>
<keyword evidence="2" id="KW-1185">Reference proteome</keyword>
<dbReference type="Proteomes" id="UP000191285">
    <property type="component" value="Unassembled WGS sequence"/>
</dbReference>
<reference evidence="2" key="1">
    <citation type="journal article" date="2017" name="Nat. Microbiol.">
        <title>Global analysis of biosynthetic gene clusters reveals vast potential of secondary metabolite production in Penicillium species.</title>
        <authorList>
            <person name="Nielsen J.C."/>
            <person name="Grijseels S."/>
            <person name="Prigent S."/>
            <person name="Ji B."/>
            <person name="Dainat J."/>
            <person name="Nielsen K.F."/>
            <person name="Frisvad J.C."/>
            <person name="Workman M."/>
            <person name="Nielsen J."/>
        </authorList>
    </citation>
    <scope>NUCLEOTIDE SEQUENCE [LARGE SCALE GENOMIC DNA]</scope>
    <source>
        <strain evidence="2">IBT 24891</strain>
    </source>
</reference>
<dbReference type="AlphaFoldDB" id="A0A1V6TH05"/>
<proteinExistence type="predicted"/>
<protein>
    <submittedName>
        <fullName evidence="1">Uncharacterized protein</fullName>
    </submittedName>
</protein>
<organism evidence="1 2">
    <name type="scientific">Penicillium steckii</name>
    <dbReference type="NCBI Taxonomy" id="303698"/>
    <lineage>
        <taxon>Eukaryota</taxon>
        <taxon>Fungi</taxon>
        <taxon>Dikarya</taxon>
        <taxon>Ascomycota</taxon>
        <taxon>Pezizomycotina</taxon>
        <taxon>Eurotiomycetes</taxon>
        <taxon>Eurotiomycetidae</taxon>
        <taxon>Eurotiales</taxon>
        <taxon>Aspergillaceae</taxon>
        <taxon>Penicillium</taxon>
    </lineage>
</organism>
<evidence type="ECO:0000313" key="2">
    <source>
        <dbReference type="Proteomes" id="UP000191285"/>
    </source>
</evidence>
<name>A0A1V6TH05_9EURO</name>
<comment type="caution">
    <text evidence="1">The sequence shown here is derived from an EMBL/GenBank/DDBJ whole genome shotgun (WGS) entry which is preliminary data.</text>
</comment>
<sequence>MWDLRISRTRSADRIMVPKGLENKTGVLKDLEDESGVLET</sequence>
<dbReference type="EMBL" id="MLKD01000006">
    <property type="protein sequence ID" value="OQE25274.1"/>
    <property type="molecule type" value="Genomic_DNA"/>
</dbReference>
<accession>A0A1V6TH05</accession>